<dbReference type="InterPro" id="IPR006439">
    <property type="entry name" value="HAD-SF_hydro_IA"/>
</dbReference>
<dbReference type="PANTHER" id="PTHR34587">
    <property type="entry name" value="VWFA DOMAIN-CONTAINING PROTEIN"/>
    <property type="match status" value="1"/>
</dbReference>
<dbReference type="InterPro" id="IPR023214">
    <property type="entry name" value="HAD_sf"/>
</dbReference>
<dbReference type="InterPro" id="IPR053216">
    <property type="entry name" value="Appressorial_penetr-assoc"/>
</dbReference>
<dbReference type="NCBIfam" id="TIGR01509">
    <property type="entry name" value="HAD-SF-IA-v3"/>
    <property type="match status" value="1"/>
</dbReference>
<dbReference type="InterPro" id="IPR036412">
    <property type="entry name" value="HAD-like_sf"/>
</dbReference>
<reference evidence="2 3" key="1">
    <citation type="submission" date="2019-12" db="EMBL/GenBank/DDBJ databases">
        <authorList>
            <person name="Floudas D."/>
            <person name="Bentzer J."/>
            <person name="Ahren D."/>
            <person name="Johansson T."/>
            <person name="Persson P."/>
            <person name="Tunlid A."/>
        </authorList>
    </citation>
    <scope>NUCLEOTIDE SEQUENCE [LARGE SCALE GENOMIC DNA]</scope>
    <source>
        <strain evidence="2 3">CBS 102.39</strain>
    </source>
</reference>
<comment type="caution">
    <text evidence="2">The sequence shown here is derived from an EMBL/GenBank/DDBJ whole genome shotgun (WGS) entry which is preliminary data.</text>
</comment>
<proteinExistence type="predicted"/>
<sequence>MSKVWPTCALSASTMFKKLPIGCCHLLGDLDVVSKAYSSFHRTNAAVGPVMQQEVDRFEDEVIEGGPMALPGAIQLLNELNSKSCNWTIVTSASNKYAPPALERSGVPLPSKGIITSNDVSAGKPHPDPYLSGAQLCSVDPKNCLVVEDAISGLKSGRAAGSRTLAVCTSTARNVLIESDAKPDFIVDNLTKLQISRRAAFDLANGQAAIALNDKFKTLNANSPCTAGEDACVDNKFAQCVGGKFVLQACGPGTICAALPLVNSAGTSVTCTTQADLDARIAATGAKSGAAAPPPAASSVAAPPAATAAAPPPPPPPSAGNQGSANSGNPQTSLTLDPGVIAQGFADDGQDQPTAGQVASLTSTNNFINFCLTTGQPITNGQQLVDGSCNPAPMGSIPAKTKMPSAKFVFPPNGGTVAANKVFTVKMAINNLETGNFVNAAKNYFSAPQQLNNQGIIRGHSHIVIEKLDSLAQTTPLDPTKFAYFKGLNAAAEGGILTADVDKGLPAGVYKLSSINTAANHQPVLVPVAQHGSLDDAVYFTIQ</sequence>
<evidence type="ECO:0000256" key="1">
    <source>
        <dbReference type="SAM" id="MobiDB-lite"/>
    </source>
</evidence>
<keyword evidence="3" id="KW-1185">Reference proteome</keyword>
<organism evidence="2 3">
    <name type="scientific">Agrocybe pediades</name>
    <dbReference type="NCBI Taxonomy" id="84607"/>
    <lineage>
        <taxon>Eukaryota</taxon>
        <taxon>Fungi</taxon>
        <taxon>Dikarya</taxon>
        <taxon>Basidiomycota</taxon>
        <taxon>Agaricomycotina</taxon>
        <taxon>Agaricomycetes</taxon>
        <taxon>Agaricomycetidae</taxon>
        <taxon>Agaricales</taxon>
        <taxon>Agaricineae</taxon>
        <taxon>Strophariaceae</taxon>
        <taxon>Agrocybe</taxon>
    </lineage>
</organism>
<dbReference type="SUPFAM" id="SSF56784">
    <property type="entry name" value="HAD-like"/>
    <property type="match status" value="1"/>
</dbReference>
<feature type="region of interest" description="Disordered" evidence="1">
    <location>
        <begin position="287"/>
        <end position="337"/>
    </location>
</feature>
<dbReference type="Gene3D" id="3.40.50.1000">
    <property type="entry name" value="HAD superfamily/HAD-like"/>
    <property type="match status" value="1"/>
</dbReference>
<accession>A0A8H4R5U7</accession>
<gene>
    <name evidence="2" type="ORF">D9613_002027</name>
</gene>
<dbReference type="Proteomes" id="UP000521872">
    <property type="component" value="Unassembled WGS sequence"/>
</dbReference>
<dbReference type="PANTHER" id="PTHR34587:SF2">
    <property type="entry name" value="G-PROTEIN COUPLED RECEPTORS FAMILY 1 PROFILE DOMAIN-CONTAINING PROTEIN"/>
    <property type="match status" value="1"/>
</dbReference>
<dbReference type="Pfam" id="PF00702">
    <property type="entry name" value="Hydrolase"/>
    <property type="match status" value="1"/>
</dbReference>
<evidence type="ECO:0000313" key="3">
    <source>
        <dbReference type="Proteomes" id="UP000521872"/>
    </source>
</evidence>
<evidence type="ECO:0000313" key="2">
    <source>
        <dbReference type="EMBL" id="KAF4623281.1"/>
    </source>
</evidence>
<protein>
    <submittedName>
        <fullName evidence="2">Uncharacterized protein</fullName>
    </submittedName>
</protein>
<dbReference type="AlphaFoldDB" id="A0A8H4R5U7"/>
<dbReference type="EMBL" id="JAACJL010000001">
    <property type="protein sequence ID" value="KAF4623281.1"/>
    <property type="molecule type" value="Genomic_DNA"/>
</dbReference>
<feature type="compositionally biased region" description="Polar residues" evidence="1">
    <location>
        <begin position="320"/>
        <end position="335"/>
    </location>
</feature>
<name>A0A8H4R5U7_9AGAR</name>
<feature type="compositionally biased region" description="Low complexity" evidence="1">
    <location>
        <begin position="287"/>
        <end position="309"/>
    </location>
</feature>
<dbReference type="GO" id="GO:0016791">
    <property type="term" value="F:phosphatase activity"/>
    <property type="evidence" value="ECO:0007669"/>
    <property type="project" value="UniProtKB-ARBA"/>
</dbReference>